<evidence type="ECO:0000313" key="1">
    <source>
        <dbReference type="EMBL" id="MFC0081867.1"/>
    </source>
</evidence>
<name>A0ABV6C6G7_9ACTN</name>
<keyword evidence="2" id="KW-1185">Reference proteome</keyword>
<dbReference type="EMBL" id="JBHLYQ010000053">
    <property type="protein sequence ID" value="MFC0081867.1"/>
    <property type="molecule type" value="Genomic_DNA"/>
</dbReference>
<gene>
    <name evidence="1" type="ORF">ACFFRE_06870</name>
</gene>
<dbReference type="Proteomes" id="UP001589788">
    <property type="component" value="Unassembled WGS sequence"/>
</dbReference>
<reference evidence="1 2" key="1">
    <citation type="submission" date="2024-09" db="EMBL/GenBank/DDBJ databases">
        <authorList>
            <person name="Sun Q."/>
            <person name="Mori K."/>
        </authorList>
    </citation>
    <scope>NUCLEOTIDE SEQUENCE [LARGE SCALE GENOMIC DNA]</scope>
    <source>
        <strain evidence="1 2">JCM 15389</strain>
    </source>
</reference>
<evidence type="ECO:0000313" key="2">
    <source>
        <dbReference type="Proteomes" id="UP001589788"/>
    </source>
</evidence>
<comment type="caution">
    <text evidence="1">The sequence shown here is derived from an EMBL/GenBank/DDBJ whole genome shotgun (WGS) entry which is preliminary data.</text>
</comment>
<dbReference type="Pfam" id="PF19372">
    <property type="entry name" value="DUF5947"/>
    <property type="match status" value="1"/>
</dbReference>
<organism evidence="1 2">
    <name type="scientific">Aciditerrimonas ferrireducens</name>
    <dbReference type="NCBI Taxonomy" id="667306"/>
    <lineage>
        <taxon>Bacteria</taxon>
        <taxon>Bacillati</taxon>
        <taxon>Actinomycetota</taxon>
        <taxon>Acidimicrobiia</taxon>
        <taxon>Acidimicrobiales</taxon>
        <taxon>Acidimicrobiaceae</taxon>
        <taxon>Aciditerrimonas</taxon>
    </lineage>
</organism>
<protein>
    <submittedName>
        <fullName evidence="1">DUF5947 family protein</fullName>
    </submittedName>
</protein>
<sequence>MTGATDAGFAALRRLRARGGADGERCELCGEALEAAHGHLLEVPERQVRCCCRACQLLFEHPGAAAGRLRAIPGEVVPLAEPVAGDWWARLGLPVGVVFVVVDDAGQPSAAFPGAAGAAWAELEGASWRALGDAHPEAQRLLPEVQALFVSHPGRGWPPSGPGEGWVVPIDACYELVGALRQSWRGFDGGPAAQAVVARFCERLAGAVAKHTTVSGSRR</sequence>
<dbReference type="InterPro" id="IPR045991">
    <property type="entry name" value="DUF5947"/>
</dbReference>
<dbReference type="RefSeq" id="WP_377789181.1">
    <property type="nucleotide sequence ID" value="NZ_JBHLYQ010000053.1"/>
</dbReference>
<proteinExistence type="predicted"/>
<accession>A0ABV6C6G7</accession>